<evidence type="ECO:0000256" key="2">
    <source>
        <dbReference type="SAM" id="Phobius"/>
    </source>
</evidence>
<dbReference type="GO" id="GO:0015293">
    <property type="term" value="F:symporter activity"/>
    <property type="evidence" value="ECO:0007669"/>
    <property type="project" value="InterPro"/>
</dbReference>
<dbReference type="GO" id="GO:0008643">
    <property type="term" value="P:carbohydrate transport"/>
    <property type="evidence" value="ECO:0007669"/>
    <property type="project" value="InterPro"/>
</dbReference>
<organism evidence="3">
    <name type="scientific">Eutreptiella gymnastica</name>
    <dbReference type="NCBI Taxonomy" id="73025"/>
    <lineage>
        <taxon>Eukaryota</taxon>
        <taxon>Discoba</taxon>
        <taxon>Euglenozoa</taxon>
        <taxon>Euglenida</taxon>
        <taxon>Spirocuta</taxon>
        <taxon>Euglenophyceae</taxon>
        <taxon>Eutreptiales</taxon>
        <taxon>Eutreptiaceae</taxon>
        <taxon>Eutreptiella</taxon>
    </lineage>
</organism>
<feature type="transmembrane region" description="Helical" evidence="2">
    <location>
        <begin position="295"/>
        <end position="317"/>
    </location>
</feature>
<evidence type="ECO:0008006" key="4">
    <source>
        <dbReference type="Google" id="ProtNLM"/>
    </source>
</evidence>
<dbReference type="InterPro" id="IPR036259">
    <property type="entry name" value="MFS_trans_sf"/>
</dbReference>
<feature type="transmembrane region" description="Helical" evidence="2">
    <location>
        <begin position="157"/>
        <end position="175"/>
    </location>
</feature>
<dbReference type="PANTHER" id="PTHR11328:SF24">
    <property type="entry name" value="MAJOR FACILITATOR SUPERFAMILY (MFS) PROFILE DOMAIN-CONTAINING PROTEIN"/>
    <property type="match status" value="1"/>
</dbReference>
<dbReference type="Pfam" id="PF13347">
    <property type="entry name" value="MFS_2"/>
    <property type="match status" value="1"/>
</dbReference>
<dbReference type="EMBL" id="HBGA01103939">
    <property type="protein sequence ID" value="CAD9027407.1"/>
    <property type="molecule type" value="Transcribed_RNA"/>
</dbReference>
<keyword evidence="2" id="KW-0472">Membrane</keyword>
<feature type="transmembrane region" description="Helical" evidence="2">
    <location>
        <begin position="235"/>
        <end position="256"/>
    </location>
</feature>
<proteinExistence type="inferred from homology"/>
<comment type="similarity">
    <text evidence="1">Belongs to the major facilitator superfamily.</text>
</comment>
<evidence type="ECO:0000313" key="3">
    <source>
        <dbReference type="EMBL" id="CAD9027407.1"/>
    </source>
</evidence>
<accession>A0A7S1NLG5</accession>
<keyword evidence="2" id="KW-0812">Transmembrane</keyword>
<gene>
    <name evidence="3" type="ORF">EGYM00392_LOCUS38540</name>
</gene>
<evidence type="ECO:0000256" key="1">
    <source>
        <dbReference type="ARBA" id="ARBA00008335"/>
    </source>
</evidence>
<dbReference type="GO" id="GO:0005886">
    <property type="term" value="C:plasma membrane"/>
    <property type="evidence" value="ECO:0007669"/>
    <property type="project" value="TreeGrafter"/>
</dbReference>
<feature type="transmembrane region" description="Helical" evidence="2">
    <location>
        <begin position="446"/>
        <end position="464"/>
    </location>
</feature>
<protein>
    <recommendedName>
        <fullName evidence="4">Major facilitator superfamily (MFS) profile domain-containing protein</fullName>
    </recommendedName>
</protein>
<feature type="transmembrane region" description="Helical" evidence="2">
    <location>
        <begin position="484"/>
        <end position="503"/>
    </location>
</feature>
<keyword evidence="2" id="KW-1133">Transmembrane helix</keyword>
<name>A0A7S1NLG5_9EUGL</name>
<feature type="transmembrane region" description="Helical" evidence="2">
    <location>
        <begin position="196"/>
        <end position="215"/>
    </location>
</feature>
<dbReference type="AlphaFoldDB" id="A0A7S1NLG5"/>
<feature type="transmembrane region" description="Helical" evidence="2">
    <location>
        <begin position="126"/>
        <end position="145"/>
    </location>
</feature>
<feature type="transmembrane region" description="Helical" evidence="2">
    <location>
        <begin position="329"/>
        <end position="347"/>
    </location>
</feature>
<feature type="transmembrane region" description="Helical" evidence="2">
    <location>
        <begin position="392"/>
        <end position="413"/>
    </location>
</feature>
<sequence>MDEKWDQISESDVSCHTEQEVLPVDVDESFMEDPVEPDRAEKRESQGHIGWATKLIYGQGHAVDGMRSYTFSTFVFFYYNQVLGLSPHVCGAATFLALISDSLVDPIVGYLSDGWQSKLWGRRHPFLAFAVLPIFVSLMLVFTPLVHSDHAASVDPLVVWLVVVYPLCRVCFSFFEVPYKALGAELSSNLSDRTHLFSASEACGLIGYGTVPILGYPLFFPSTAEYPSGVLDPAAYPRFALCLGLLMGMSITLLVVGTKHHIPAMNSRGPNNSTGRSKNFFSSFRQLCHNRNFRVLLLANILHSTVHSIEPTLSLYVNVHFWGMSSEQIGLQFLPAGIGIPVAFAVAPWLTRHYHKRTLVMSALAIYSIAASTCIGLRLLGWSPPNESKPRLYFIAAALVFMTGSYAIAGITLDSMIADTADEIKSFTGRRVEGMLFATRSFSSKAASSVGGMLGGVMLWLIAFPKQAKMGQVPEDVVFKLGLFYGPLINVLSIFCVLVYYQYDDPRAGTTDKGYHEMQNNASTPDIDPK</sequence>
<dbReference type="PANTHER" id="PTHR11328">
    <property type="entry name" value="MAJOR FACILITATOR SUPERFAMILY DOMAIN-CONTAINING PROTEIN"/>
    <property type="match status" value="1"/>
</dbReference>
<feature type="transmembrane region" description="Helical" evidence="2">
    <location>
        <begin position="359"/>
        <end position="380"/>
    </location>
</feature>
<dbReference type="SUPFAM" id="SSF103473">
    <property type="entry name" value="MFS general substrate transporter"/>
    <property type="match status" value="1"/>
</dbReference>
<dbReference type="InterPro" id="IPR039672">
    <property type="entry name" value="MFS_2"/>
</dbReference>
<dbReference type="Gene3D" id="1.20.1250.20">
    <property type="entry name" value="MFS general substrate transporter like domains"/>
    <property type="match status" value="1"/>
</dbReference>
<reference evidence="3" key="1">
    <citation type="submission" date="2021-01" db="EMBL/GenBank/DDBJ databases">
        <authorList>
            <person name="Corre E."/>
            <person name="Pelletier E."/>
            <person name="Niang G."/>
            <person name="Scheremetjew M."/>
            <person name="Finn R."/>
            <person name="Kale V."/>
            <person name="Holt S."/>
            <person name="Cochrane G."/>
            <person name="Meng A."/>
            <person name="Brown T."/>
            <person name="Cohen L."/>
        </authorList>
    </citation>
    <scope>NUCLEOTIDE SEQUENCE</scope>
    <source>
        <strain evidence="3">NIES-381</strain>
    </source>
</reference>